<name>S0E2F5_GIBF5</name>
<organism evidence="1 2">
    <name type="scientific">Gibberella fujikuroi (strain CBS 195.34 / IMI 58289 / NRRL A-6831)</name>
    <name type="common">Bakanae and foot rot disease fungus</name>
    <name type="synonym">Fusarium fujikuroi</name>
    <dbReference type="NCBI Taxonomy" id="1279085"/>
    <lineage>
        <taxon>Eukaryota</taxon>
        <taxon>Fungi</taxon>
        <taxon>Dikarya</taxon>
        <taxon>Ascomycota</taxon>
        <taxon>Pezizomycotina</taxon>
        <taxon>Sordariomycetes</taxon>
        <taxon>Hypocreomycetidae</taxon>
        <taxon>Hypocreales</taxon>
        <taxon>Nectriaceae</taxon>
        <taxon>Fusarium</taxon>
        <taxon>Fusarium fujikuroi species complex</taxon>
    </lineage>
</organism>
<dbReference type="VEuPathDB" id="FungiDB:FFUJ_14558"/>
<reference evidence="2" key="1">
    <citation type="journal article" date="2013" name="PLoS Pathog.">
        <title>Deciphering the cryptic genome: genome-wide analyses of the rice pathogen Fusarium fujikuroi reveal complex regulation of secondary metabolism and novel metabolites.</title>
        <authorList>
            <person name="Wiemann P."/>
            <person name="Sieber C.M."/>
            <person name="von Bargen K.W."/>
            <person name="Studt L."/>
            <person name="Niehaus E.M."/>
            <person name="Espino J.J."/>
            <person name="Huss K."/>
            <person name="Michielse C.B."/>
            <person name="Albermann S."/>
            <person name="Wagner D."/>
            <person name="Bergner S.V."/>
            <person name="Connolly L.R."/>
            <person name="Fischer A."/>
            <person name="Reuter G."/>
            <person name="Kleigrewe K."/>
            <person name="Bald T."/>
            <person name="Wingfield B.D."/>
            <person name="Ophir R."/>
            <person name="Freeman S."/>
            <person name="Hippler M."/>
            <person name="Smith K.M."/>
            <person name="Brown D.W."/>
            <person name="Proctor R.H."/>
            <person name="Munsterkotter M."/>
            <person name="Freitag M."/>
            <person name="Humpf H.U."/>
            <person name="Guldener U."/>
            <person name="Tudzynski B."/>
        </authorList>
    </citation>
    <scope>NUCLEOTIDE SEQUENCE [LARGE SCALE GENOMIC DNA]</scope>
    <source>
        <strain evidence="2">CBS 195.34 / IMI 58289 / NRRL A-6831</strain>
    </source>
</reference>
<dbReference type="HOGENOM" id="CLU_2223497_0_0_1"/>
<dbReference type="GeneID" id="35407939"/>
<sequence length="106" mass="11899">MDSSYSFWPTLEVIWHRHMKASNDQYKPLSYRPAIILCPKAPKGDELILSPKMTKEYVDVGLIVGDVPEKHSRKGESEIPEITKGQGLDIKTLGKAPNSGICQYII</sequence>
<dbReference type="RefSeq" id="XP_023429923.1">
    <property type="nucleotide sequence ID" value="XM_023576505.1"/>
</dbReference>
<dbReference type="EMBL" id="HF679026">
    <property type="protein sequence ID" value="CCT67842.1"/>
    <property type="molecule type" value="Genomic_DNA"/>
</dbReference>
<proteinExistence type="predicted"/>
<accession>S0E2F5</accession>
<dbReference type="AlphaFoldDB" id="S0E2F5"/>
<gene>
    <name evidence="1" type="ORF">FFUJ_14558</name>
</gene>
<evidence type="ECO:0000313" key="2">
    <source>
        <dbReference type="Proteomes" id="UP000016800"/>
    </source>
</evidence>
<protein>
    <submittedName>
        <fullName evidence="1">Uncharacterized protein</fullName>
    </submittedName>
</protein>
<keyword evidence="2" id="KW-1185">Reference proteome</keyword>
<evidence type="ECO:0000313" key="1">
    <source>
        <dbReference type="EMBL" id="CCT67842.1"/>
    </source>
</evidence>
<dbReference type="Proteomes" id="UP000016800">
    <property type="component" value="Chromosome IV"/>
</dbReference>